<proteinExistence type="predicted"/>
<feature type="domain" description="Helicase C-terminal" evidence="4">
    <location>
        <begin position="711"/>
        <end position="884"/>
    </location>
</feature>
<dbReference type="Gene3D" id="3.40.50.300">
    <property type="entry name" value="P-loop containing nucleotide triphosphate hydrolases"/>
    <property type="match status" value="1"/>
</dbReference>
<dbReference type="InterPro" id="IPR000330">
    <property type="entry name" value="SNF2_N"/>
</dbReference>
<dbReference type="GO" id="GO:0016787">
    <property type="term" value="F:hydrolase activity"/>
    <property type="evidence" value="ECO:0007669"/>
    <property type="project" value="UniProtKB-KW"/>
</dbReference>
<name>A0A0W8FWY0_9ZZZZ</name>
<protein>
    <submittedName>
        <fullName evidence="5">Superfamily ii dna/rna helicase, snf2 family</fullName>
    </submittedName>
</protein>
<keyword evidence="5" id="KW-0347">Helicase</keyword>
<dbReference type="PANTHER" id="PTHR45766:SF6">
    <property type="entry name" value="SWI_SNF-RELATED MATRIX-ASSOCIATED ACTIN-DEPENDENT REGULATOR OF CHROMATIN SUBFAMILY A-LIKE PROTEIN 1"/>
    <property type="match status" value="1"/>
</dbReference>
<dbReference type="AlphaFoldDB" id="A0A0W8FWY0"/>
<accession>A0A0W8FWY0</accession>
<keyword evidence="5" id="KW-0067">ATP-binding</keyword>
<dbReference type="CDD" id="cd18793">
    <property type="entry name" value="SF2_C_SNF"/>
    <property type="match status" value="1"/>
</dbReference>
<dbReference type="InterPro" id="IPR027417">
    <property type="entry name" value="P-loop_NTPase"/>
</dbReference>
<dbReference type="PANTHER" id="PTHR45766">
    <property type="entry name" value="DNA ANNEALING HELICASE AND ENDONUCLEASE ZRANB3 FAMILY MEMBER"/>
    <property type="match status" value="1"/>
</dbReference>
<evidence type="ECO:0000313" key="5">
    <source>
        <dbReference type="EMBL" id="KUG25356.1"/>
    </source>
</evidence>
<dbReference type="Pfam" id="PF00271">
    <property type="entry name" value="Helicase_C"/>
    <property type="match status" value="1"/>
</dbReference>
<dbReference type="SMART" id="SM00487">
    <property type="entry name" value="DEXDc"/>
    <property type="match status" value="1"/>
</dbReference>
<gene>
    <name evidence="5" type="ORF">ASZ90_004822</name>
</gene>
<dbReference type="Pfam" id="PF04851">
    <property type="entry name" value="ResIII"/>
    <property type="match status" value="1"/>
</dbReference>
<evidence type="ECO:0000256" key="2">
    <source>
        <dbReference type="SAM" id="Coils"/>
    </source>
</evidence>
<dbReference type="Pfam" id="PF00176">
    <property type="entry name" value="SNF2-rel_dom"/>
    <property type="match status" value="1"/>
</dbReference>
<evidence type="ECO:0000259" key="4">
    <source>
        <dbReference type="PROSITE" id="PS51194"/>
    </source>
</evidence>
<dbReference type="SUPFAM" id="SSF52540">
    <property type="entry name" value="P-loop containing nucleoside triphosphate hydrolases"/>
    <property type="match status" value="2"/>
</dbReference>
<comment type="caution">
    <text evidence="5">The sequence shown here is derived from an EMBL/GenBank/DDBJ whole genome shotgun (WGS) entry which is preliminary data.</text>
</comment>
<dbReference type="EMBL" id="LNQE01000706">
    <property type="protein sequence ID" value="KUG25356.1"/>
    <property type="molecule type" value="Genomic_DNA"/>
</dbReference>
<evidence type="ECO:0000256" key="1">
    <source>
        <dbReference type="ARBA" id="ARBA00022801"/>
    </source>
</evidence>
<keyword evidence="2" id="KW-0175">Coiled coil</keyword>
<dbReference type="PROSITE" id="PS51192">
    <property type="entry name" value="HELICASE_ATP_BIND_1"/>
    <property type="match status" value="1"/>
</dbReference>
<feature type="coiled-coil region" evidence="2">
    <location>
        <begin position="1073"/>
        <end position="1119"/>
    </location>
</feature>
<dbReference type="PROSITE" id="PS51194">
    <property type="entry name" value="HELICASE_CTER"/>
    <property type="match status" value="1"/>
</dbReference>
<dbReference type="Gene3D" id="3.30.870.10">
    <property type="entry name" value="Endonuclease Chain A"/>
    <property type="match status" value="1"/>
</dbReference>
<dbReference type="Gene3D" id="3.40.50.10810">
    <property type="entry name" value="Tandem AAA-ATPase domain"/>
    <property type="match status" value="2"/>
</dbReference>
<dbReference type="GO" id="GO:0005524">
    <property type="term" value="F:ATP binding"/>
    <property type="evidence" value="ECO:0007669"/>
    <property type="project" value="InterPro"/>
</dbReference>
<keyword evidence="1" id="KW-0378">Hydrolase</keyword>
<dbReference type="InterPro" id="IPR001650">
    <property type="entry name" value="Helicase_C-like"/>
</dbReference>
<dbReference type="CDD" id="cd09178">
    <property type="entry name" value="PLDc_N_Snf2_like"/>
    <property type="match status" value="1"/>
</dbReference>
<dbReference type="GO" id="GO:0003677">
    <property type="term" value="F:DNA binding"/>
    <property type="evidence" value="ECO:0007669"/>
    <property type="project" value="InterPro"/>
</dbReference>
<dbReference type="SMART" id="SM00382">
    <property type="entry name" value="AAA"/>
    <property type="match status" value="1"/>
</dbReference>
<dbReference type="InterPro" id="IPR049730">
    <property type="entry name" value="SNF2/RAD54-like_C"/>
</dbReference>
<dbReference type="InterPro" id="IPR014001">
    <property type="entry name" value="Helicase_ATP-bd"/>
</dbReference>
<dbReference type="SMART" id="SM00490">
    <property type="entry name" value="HELICc"/>
    <property type="match status" value="1"/>
</dbReference>
<dbReference type="GO" id="GO:0004386">
    <property type="term" value="F:helicase activity"/>
    <property type="evidence" value="ECO:0007669"/>
    <property type="project" value="UniProtKB-KW"/>
</dbReference>
<dbReference type="InterPro" id="IPR038718">
    <property type="entry name" value="SNF2-like_sf"/>
</dbReference>
<feature type="domain" description="Helicase ATP-binding" evidence="3">
    <location>
        <begin position="267"/>
        <end position="408"/>
    </location>
</feature>
<dbReference type="InterPro" id="IPR006935">
    <property type="entry name" value="Helicase/UvrB_N"/>
</dbReference>
<dbReference type="InterPro" id="IPR003593">
    <property type="entry name" value="AAA+_ATPase"/>
</dbReference>
<organism evidence="5">
    <name type="scientific">hydrocarbon metagenome</name>
    <dbReference type="NCBI Taxonomy" id="938273"/>
    <lineage>
        <taxon>unclassified sequences</taxon>
        <taxon>metagenomes</taxon>
        <taxon>ecological metagenomes</taxon>
    </lineage>
</organism>
<sequence>MSNQFITNSEETNLRKRLTELIKYSEELKFLVGFFYFSGIRELYNSLKANPNFTLKILVGLGIEKLNTKLIEFADDVNSTDNEKVYKFFESIKKSINTEVFDTKEFYEQVKYFVDLIKNDRLIIRKTNKPNHAKLYLFKLGEEQIARKNLFITGSSNLTGSGLRTQHEFNVEIGDYGYEEAEKYFEDLWFDAIEITEDLGRKKQLIELVENDTLVKDITPFEAYLLVLKIYLDSYEGNAVSENVINTLLKNRYKPYRYQIEAVEQALGIIEKHNGVIVADVVGLGKTIVACAIAKQLNKRGIVVCPPGIIGDKNSGWVNYIEQFGLASNGWEVRSAGDLENTFEFVKKAADVEVVIIDEAHRFRNQDTKNYETLRNICRDKKVILLTATPFNNKPADILSLLSLFIVPKKSSITLSNNLVDQFRTFKTVFDRLGFIKKHYKDPDNSKNENKAVNYYKTLFGESVINIKKVEARTRYLSKQIRSTIEPVTIRRNRLDIQENPNYKDEVKELSTTEPPVEWMFELTKEQSQFYDKVISDYFADPDDNGKFKGAIYQPFIYEKGYKDNNDLSIEENREFLQQRNLFNFMRRLMVKRFESSFGSFEQSVNNFLKINKDVLTFIEKTNEYILDRSLLENIYDKDLEEIEKYLIEYEEKIKAGHYPKNHKRYKLNDEFKFKDEFIQDINSDINLFKEILSKLNKLNLSTDDPKAETLIEKLKEKLNEKPNPGEPKRKYIIFSEYVDTVKYLEEILCEEFGDRLLVIAGDLTKFKINAIYKNFDASYPEDKQEDKYDILLSSDKISEGFNLNRAGMVINYDIPWNPVRVIQRVGRINRISKKVFDKLYIVNFFPTEQGAELIKSREIAQNKMFLIHNALGEDVQIFDADEEPTPAGLYQRIQQSPDELEEESFITKIIKEFNELKKQYPGLISGLDKYPVRIKTAKSSSEDELLVFYKKGRMYSGIYRYNADGEEENPAIINFEDAFEKIKCRKDEKGLNWNTERFWNVYEKLKNIREGKSVPSSEQSIEQKALNNLRYLIEQCTSGEIMPYKNFLRQLREDILDYGTLSDFTIRRISNIENSDEKIDSAVNEIKSLQNELGVDFLEKEKQRAKEISKEIIIAVENKTE</sequence>
<reference evidence="5" key="1">
    <citation type="journal article" date="2015" name="Proc. Natl. Acad. Sci. U.S.A.">
        <title>Networks of energetic and metabolic interactions define dynamics in microbial communities.</title>
        <authorList>
            <person name="Embree M."/>
            <person name="Liu J.K."/>
            <person name="Al-Bassam M.M."/>
            <person name="Zengler K."/>
        </authorList>
    </citation>
    <scope>NUCLEOTIDE SEQUENCE</scope>
</reference>
<evidence type="ECO:0000259" key="3">
    <source>
        <dbReference type="PROSITE" id="PS51192"/>
    </source>
</evidence>
<keyword evidence="5" id="KW-0547">Nucleotide-binding</keyword>